<dbReference type="PANTHER" id="PTHR42954">
    <property type="entry name" value="FE(2+) TRANSPORT PROTEIN A"/>
    <property type="match status" value="1"/>
</dbReference>
<dbReference type="Proteomes" id="UP000619838">
    <property type="component" value="Unassembled WGS sequence"/>
</dbReference>
<accession>A0ABR9XTC1</accession>
<feature type="domain" description="Ferrous iron transporter FeoA-like" evidence="2">
    <location>
        <begin position="1"/>
        <end position="73"/>
    </location>
</feature>
<dbReference type="InterPro" id="IPR008988">
    <property type="entry name" value="Transcriptional_repressor_C"/>
</dbReference>
<reference evidence="3 4" key="1">
    <citation type="journal article" date="2020" name="Microorganisms">
        <title>Simultaneous Genome Sequencing of Prosthecochloris ethylica and Desulfuromonas acetoxidans within a Syntrophic Mixture Reveals Unique Pili and Protein Interactions.</title>
        <authorList>
            <person name="Kyndt J.A."/>
            <person name="Van Beeumen J.J."/>
            <person name="Meyer T.E."/>
        </authorList>
    </citation>
    <scope>NUCLEOTIDE SEQUENCE [LARGE SCALE GENOMIC DNA]</scope>
    <source>
        <strain evidence="3 4">N3</strain>
    </source>
</reference>
<name>A0ABR9XTC1_9CHLB</name>
<dbReference type="EMBL" id="JADGII010000014">
    <property type="protein sequence ID" value="MBF0637214.1"/>
    <property type="molecule type" value="Genomic_DNA"/>
</dbReference>
<gene>
    <name evidence="3" type="ORF">INT08_08530</name>
</gene>
<dbReference type="Pfam" id="PF04023">
    <property type="entry name" value="FeoA"/>
    <property type="match status" value="1"/>
</dbReference>
<dbReference type="SUPFAM" id="SSF50037">
    <property type="entry name" value="C-terminal domain of transcriptional repressors"/>
    <property type="match status" value="1"/>
</dbReference>
<dbReference type="InterPro" id="IPR038157">
    <property type="entry name" value="FeoA_core_dom"/>
</dbReference>
<dbReference type="PANTHER" id="PTHR42954:SF2">
    <property type="entry name" value="FE(2+) TRANSPORT PROTEIN A"/>
    <property type="match status" value="1"/>
</dbReference>
<sequence length="97" mass="10710">MLLSELNVGDKAEITAVRARNSVRRRMLDMGLVAGTRFKVLRVAPLGDPVEIFFKGMYLSLRKSEAAEIEVEKVGHVGDGAPLGRQEKRRRRFGGAG</sequence>
<dbReference type="Gene3D" id="2.30.30.90">
    <property type="match status" value="1"/>
</dbReference>
<proteinExistence type="predicted"/>
<evidence type="ECO:0000259" key="2">
    <source>
        <dbReference type="SMART" id="SM00899"/>
    </source>
</evidence>
<dbReference type="SMART" id="SM00899">
    <property type="entry name" value="FeoA"/>
    <property type="match status" value="1"/>
</dbReference>
<evidence type="ECO:0000313" key="4">
    <source>
        <dbReference type="Proteomes" id="UP000619838"/>
    </source>
</evidence>
<keyword evidence="4" id="KW-1185">Reference proteome</keyword>
<dbReference type="RefSeq" id="WP_114608284.1">
    <property type="nucleotide sequence ID" value="NZ_JABVZQ010000013.1"/>
</dbReference>
<evidence type="ECO:0000313" key="3">
    <source>
        <dbReference type="EMBL" id="MBF0637214.1"/>
    </source>
</evidence>
<dbReference type="InterPro" id="IPR007167">
    <property type="entry name" value="Fe-transptr_FeoA-like"/>
</dbReference>
<organism evidence="3 4">
    <name type="scientific">Prosthecochloris ethylica</name>
    <dbReference type="NCBI Taxonomy" id="2743976"/>
    <lineage>
        <taxon>Bacteria</taxon>
        <taxon>Pseudomonadati</taxon>
        <taxon>Chlorobiota</taxon>
        <taxon>Chlorobiia</taxon>
        <taxon>Chlorobiales</taxon>
        <taxon>Chlorobiaceae</taxon>
        <taxon>Prosthecochloris</taxon>
    </lineage>
</organism>
<comment type="caution">
    <text evidence="3">The sequence shown here is derived from an EMBL/GenBank/DDBJ whole genome shotgun (WGS) entry which is preliminary data.</text>
</comment>
<evidence type="ECO:0000256" key="1">
    <source>
        <dbReference type="ARBA" id="ARBA00023004"/>
    </source>
</evidence>
<protein>
    <submittedName>
        <fullName evidence="3">Ferrous iron transport protein A</fullName>
    </submittedName>
</protein>
<dbReference type="InterPro" id="IPR052713">
    <property type="entry name" value="FeoA"/>
</dbReference>
<keyword evidence="1" id="KW-0408">Iron</keyword>